<comment type="caution">
    <text evidence="3">The sequence shown here is derived from an EMBL/GenBank/DDBJ whole genome shotgun (WGS) entry which is preliminary data.</text>
</comment>
<name>A0A0V1JSA4_TRIPS</name>
<evidence type="ECO:0000256" key="1">
    <source>
        <dbReference type="SAM" id="Phobius"/>
    </source>
</evidence>
<sequence length="256" mass="28652">LLNKPLFFSCLKMENQGSSRKNLLIESFSDSDSDVPDLELMPPSSAKMFKPARWMRDVLNNRPKNREINVTYENALLSSHMRICLFTLMAVVLIVLSVLTFYVITLHSEINAIKESLKGSPKLAAVDTQATDQPVLLGPRSFLPSNLTLNLAGISDTDNSDLKAADKRITTVMNCYVEHKTAAVQDNVRYRKAFSSDTSVSNYVTFLLYLKIVELRLLKTIKKKGCNDHKECDFSLGSDSLDTNTVDVLLRIAVLT</sequence>
<dbReference type="EMBL" id="JYDV01000053">
    <property type="protein sequence ID" value="KRZ37842.1"/>
    <property type="molecule type" value="Genomic_DNA"/>
</dbReference>
<dbReference type="Proteomes" id="UP000054826">
    <property type="component" value="Unassembled WGS sequence"/>
</dbReference>
<gene>
    <name evidence="2" type="ORF">T4B_4525</name>
    <name evidence="3" type="ORF">T4C_7100</name>
</gene>
<evidence type="ECO:0000313" key="5">
    <source>
        <dbReference type="Proteomes" id="UP000054826"/>
    </source>
</evidence>
<keyword evidence="1" id="KW-0472">Membrane</keyword>
<dbReference type="EMBL" id="JYDS01000111">
    <property type="protein sequence ID" value="KRZ24940.1"/>
    <property type="molecule type" value="Genomic_DNA"/>
</dbReference>
<dbReference type="Proteomes" id="UP000054805">
    <property type="component" value="Unassembled WGS sequence"/>
</dbReference>
<reference evidence="4 5" key="1">
    <citation type="submission" date="2015-01" db="EMBL/GenBank/DDBJ databases">
        <title>Evolution of Trichinella species and genotypes.</title>
        <authorList>
            <person name="Korhonen P.K."/>
            <person name="Edoardo P."/>
            <person name="Giuseppe L.R."/>
            <person name="Gasser R.B."/>
        </authorList>
    </citation>
    <scope>NUCLEOTIDE SEQUENCE [LARGE SCALE GENOMIC DNA]</scope>
    <source>
        <strain evidence="3">ISS176</strain>
        <strain evidence="2">ISS588</strain>
    </source>
</reference>
<organism evidence="3 5">
    <name type="scientific">Trichinella pseudospiralis</name>
    <name type="common">Parasitic roundworm</name>
    <dbReference type="NCBI Taxonomy" id="6337"/>
    <lineage>
        <taxon>Eukaryota</taxon>
        <taxon>Metazoa</taxon>
        <taxon>Ecdysozoa</taxon>
        <taxon>Nematoda</taxon>
        <taxon>Enoplea</taxon>
        <taxon>Dorylaimia</taxon>
        <taxon>Trichinellida</taxon>
        <taxon>Trichinellidae</taxon>
        <taxon>Trichinella</taxon>
    </lineage>
</organism>
<evidence type="ECO:0000313" key="4">
    <source>
        <dbReference type="Proteomes" id="UP000054805"/>
    </source>
</evidence>
<proteinExistence type="predicted"/>
<accession>A0A0V1JSA4</accession>
<feature type="transmembrane region" description="Helical" evidence="1">
    <location>
        <begin position="83"/>
        <end position="104"/>
    </location>
</feature>
<keyword evidence="1" id="KW-0812">Transmembrane</keyword>
<dbReference type="AlphaFoldDB" id="A0A0V1JSA4"/>
<protein>
    <submittedName>
        <fullName evidence="3">Uncharacterized protein</fullName>
    </submittedName>
</protein>
<evidence type="ECO:0000313" key="2">
    <source>
        <dbReference type="EMBL" id="KRZ24940.1"/>
    </source>
</evidence>
<feature type="non-terminal residue" evidence="3">
    <location>
        <position position="1"/>
    </location>
</feature>
<evidence type="ECO:0000313" key="3">
    <source>
        <dbReference type="EMBL" id="KRZ37842.1"/>
    </source>
</evidence>
<keyword evidence="4" id="KW-1185">Reference proteome</keyword>
<keyword evidence="1" id="KW-1133">Transmembrane helix</keyword>